<dbReference type="GO" id="GO:0006303">
    <property type="term" value="P:double-strand break repair via nonhomologous end joining"/>
    <property type="evidence" value="ECO:0007669"/>
    <property type="project" value="InterPro"/>
</dbReference>
<evidence type="ECO:0000256" key="2">
    <source>
        <dbReference type="ARBA" id="ARBA00022741"/>
    </source>
</evidence>
<keyword evidence="5" id="KW-0347">Helicase</keyword>
<evidence type="ECO:0000256" key="1">
    <source>
        <dbReference type="ARBA" id="ARBA00004123"/>
    </source>
</evidence>
<dbReference type="GO" id="GO:0006310">
    <property type="term" value="P:DNA recombination"/>
    <property type="evidence" value="ECO:0007669"/>
    <property type="project" value="UniProtKB-KW"/>
</dbReference>
<evidence type="ECO:0000256" key="11">
    <source>
        <dbReference type="SAM" id="MobiDB-lite"/>
    </source>
</evidence>
<dbReference type="GO" id="GO:0003690">
    <property type="term" value="F:double-stranded DNA binding"/>
    <property type="evidence" value="ECO:0007669"/>
    <property type="project" value="TreeGrafter"/>
</dbReference>
<dbReference type="Gene3D" id="2.40.290.10">
    <property type="match status" value="1"/>
</dbReference>
<reference evidence="14" key="1">
    <citation type="submission" date="2025-08" db="UniProtKB">
        <authorList>
            <consortium name="RefSeq"/>
        </authorList>
    </citation>
    <scope>IDENTIFICATION</scope>
</reference>
<evidence type="ECO:0000256" key="9">
    <source>
        <dbReference type="ARBA" id="ARBA00023204"/>
    </source>
</evidence>
<keyword evidence="7" id="KW-0238">DNA-binding</keyword>
<dbReference type="Pfam" id="PF02735">
    <property type="entry name" value="Ku"/>
    <property type="match status" value="1"/>
</dbReference>
<keyword evidence="10" id="KW-0539">Nucleus</keyword>
<keyword evidence="3" id="KW-0227">DNA damage</keyword>
<protein>
    <submittedName>
        <fullName evidence="14">Uncharacterized protein LOC100901491</fullName>
    </submittedName>
</protein>
<keyword evidence="8" id="KW-0233">DNA recombination</keyword>
<keyword evidence="2" id="KW-0547">Nucleotide-binding</keyword>
<feature type="domain" description="Ku" evidence="12">
    <location>
        <begin position="392"/>
        <end position="513"/>
    </location>
</feature>
<dbReference type="PANTHER" id="PTHR12604">
    <property type="entry name" value="KU AUTOANTIGEN DNA HELICASE"/>
    <property type="match status" value="1"/>
</dbReference>
<dbReference type="GO" id="GO:0016787">
    <property type="term" value="F:hydrolase activity"/>
    <property type="evidence" value="ECO:0007669"/>
    <property type="project" value="UniProtKB-KW"/>
</dbReference>
<proteinExistence type="predicted"/>
<evidence type="ECO:0000259" key="12">
    <source>
        <dbReference type="Pfam" id="PF02735"/>
    </source>
</evidence>
<dbReference type="GO" id="GO:0000723">
    <property type="term" value="P:telomere maintenance"/>
    <property type="evidence" value="ECO:0007669"/>
    <property type="project" value="TreeGrafter"/>
</dbReference>
<dbReference type="Gene3D" id="3.40.50.410">
    <property type="entry name" value="von Willebrand factor, type A domain"/>
    <property type="match status" value="1"/>
</dbReference>
<sequence length="596" mass="66873">MSLQALNFHNLGGVVEDDQKSKEAKFEKYGAFHKTNIVFMLDMTSEMMSESFLEEKDHGKVPLAYACLLAIRAAIIDMIKHSSLGGGGRDRVALLGLLHDRTVVLLDLQLPSAKTLETIDDLRKTLRKSRKLEGKHIDLARAFDIAFTFLSGLEGDAQIFICTVNDDPCDKTKKQRGVSEEQLVRSKAADLTRNHDVSIKLLAVPRSDDDEDDGDEDSFDMTKFWQHVVSESGSGERLVLESLSDLAQNIKALTRPTAITVPSGSKLKLRMPCAPGDIRDKLVMHVNLYALSRSRDFDPSKSFKVDVDDGHFLTEAKVRDGKILHPSPDTFEGRLDGASSNDADGEKDLDAPGEDPYEPKVTEGLYKKLRVLQFLDNDLKHWTLDELKGVIEHDNPRTVDILGFIPQNAVNTEFRGQSPQYMTLVKGSDSEAEEWWTSLWHCCRKLDVACLALLYLRETNSPKQILLSAHPAHFDQYGSMRLPSGFYIHYLPFRDRIYVEVRPPISEEKPKPDVTAMETIEACLNHVSKKFVPVKNKKSERQWKVLEALALDKAPPDFTVPKPNYPKEITGHLKTLKALCGSEAVGPTAKKPRRGK</sequence>
<dbReference type="GO" id="GO:0042162">
    <property type="term" value="F:telomeric DNA binding"/>
    <property type="evidence" value="ECO:0007669"/>
    <property type="project" value="TreeGrafter"/>
</dbReference>
<dbReference type="Proteomes" id="UP000694867">
    <property type="component" value="Unplaced"/>
</dbReference>
<evidence type="ECO:0000256" key="5">
    <source>
        <dbReference type="ARBA" id="ARBA00022806"/>
    </source>
</evidence>
<evidence type="ECO:0000256" key="6">
    <source>
        <dbReference type="ARBA" id="ARBA00022840"/>
    </source>
</evidence>
<organism evidence="13 14">
    <name type="scientific">Galendromus occidentalis</name>
    <name type="common">western predatory mite</name>
    <dbReference type="NCBI Taxonomy" id="34638"/>
    <lineage>
        <taxon>Eukaryota</taxon>
        <taxon>Metazoa</taxon>
        <taxon>Ecdysozoa</taxon>
        <taxon>Arthropoda</taxon>
        <taxon>Chelicerata</taxon>
        <taxon>Arachnida</taxon>
        <taxon>Acari</taxon>
        <taxon>Parasitiformes</taxon>
        <taxon>Mesostigmata</taxon>
        <taxon>Gamasina</taxon>
        <taxon>Phytoseioidea</taxon>
        <taxon>Phytoseiidae</taxon>
        <taxon>Typhlodrominae</taxon>
        <taxon>Galendromus</taxon>
    </lineage>
</organism>
<keyword evidence="6" id="KW-0067">ATP-binding</keyword>
<dbReference type="KEGG" id="goe:100901491"/>
<dbReference type="PANTHER" id="PTHR12604:SF2">
    <property type="entry name" value="X-RAY REPAIR CROSS-COMPLEMENTING PROTEIN 6"/>
    <property type="match status" value="1"/>
</dbReference>
<evidence type="ECO:0000256" key="8">
    <source>
        <dbReference type="ARBA" id="ARBA00023172"/>
    </source>
</evidence>
<dbReference type="InterPro" id="IPR006164">
    <property type="entry name" value="DNA_bd_Ku70/Ku80"/>
</dbReference>
<dbReference type="RefSeq" id="XP_018494719.2">
    <property type="nucleotide sequence ID" value="XM_018639203.2"/>
</dbReference>
<dbReference type="InterPro" id="IPR016194">
    <property type="entry name" value="SPOC-like_C_dom_sf"/>
</dbReference>
<evidence type="ECO:0000256" key="4">
    <source>
        <dbReference type="ARBA" id="ARBA00022801"/>
    </source>
</evidence>
<keyword evidence="13" id="KW-1185">Reference proteome</keyword>
<evidence type="ECO:0000256" key="3">
    <source>
        <dbReference type="ARBA" id="ARBA00022763"/>
    </source>
</evidence>
<keyword evidence="4" id="KW-0378">Hydrolase</keyword>
<dbReference type="GO" id="GO:0043564">
    <property type="term" value="C:Ku70:Ku80 complex"/>
    <property type="evidence" value="ECO:0007669"/>
    <property type="project" value="TreeGrafter"/>
</dbReference>
<gene>
    <name evidence="14" type="primary">LOC100901491</name>
</gene>
<feature type="region of interest" description="Disordered" evidence="11">
    <location>
        <begin position="323"/>
        <end position="358"/>
    </location>
</feature>
<dbReference type="GeneID" id="100901491"/>
<dbReference type="SUPFAM" id="SSF53300">
    <property type="entry name" value="vWA-like"/>
    <property type="match status" value="1"/>
</dbReference>
<evidence type="ECO:0000313" key="14">
    <source>
        <dbReference type="RefSeq" id="XP_018494719.2"/>
    </source>
</evidence>
<dbReference type="SUPFAM" id="SSF100939">
    <property type="entry name" value="SPOC domain-like"/>
    <property type="match status" value="1"/>
</dbReference>
<evidence type="ECO:0000313" key="13">
    <source>
        <dbReference type="Proteomes" id="UP000694867"/>
    </source>
</evidence>
<dbReference type="GO" id="GO:0004386">
    <property type="term" value="F:helicase activity"/>
    <property type="evidence" value="ECO:0007669"/>
    <property type="project" value="UniProtKB-KW"/>
</dbReference>
<dbReference type="GO" id="GO:0005524">
    <property type="term" value="F:ATP binding"/>
    <property type="evidence" value="ECO:0007669"/>
    <property type="project" value="UniProtKB-KW"/>
</dbReference>
<keyword evidence="9" id="KW-0234">DNA repair</keyword>
<evidence type="ECO:0000256" key="10">
    <source>
        <dbReference type="ARBA" id="ARBA00023242"/>
    </source>
</evidence>
<name>A0AAJ7L3L5_9ACAR</name>
<dbReference type="InterPro" id="IPR036465">
    <property type="entry name" value="vWFA_dom_sf"/>
</dbReference>
<evidence type="ECO:0000256" key="7">
    <source>
        <dbReference type="ARBA" id="ARBA00023125"/>
    </source>
</evidence>
<comment type="subcellular location">
    <subcellularLocation>
        <location evidence="1">Nucleus</location>
    </subcellularLocation>
</comment>
<accession>A0AAJ7L3L5</accession>
<dbReference type="AlphaFoldDB" id="A0AAJ7L3L5"/>